<evidence type="ECO:0000256" key="6">
    <source>
        <dbReference type="ARBA" id="ARBA00066969"/>
    </source>
</evidence>
<evidence type="ECO:0000313" key="11">
    <source>
        <dbReference type="EMBL" id="WPH04047.1"/>
    </source>
</evidence>
<dbReference type="GO" id="GO:0004026">
    <property type="term" value="F:alcohol O-acetyltransferase activity"/>
    <property type="evidence" value="ECO:0007669"/>
    <property type="project" value="UniProtKB-EC"/>
</dbReference>
<name>A0AAQ3M8S5_9PEZI</name>
<dbReference type="EMBL" id="CP138591">
    <property type="protein sequence ID" value="WPH04047.1"/>
    <property type="molecule type" value="Genomic_DNA"/>
</dbReference>
<sequence>MSTVTQKVSSWYPGACGVKFIHAKEPLILPTKNGSKRAFPELCNDVTPPCYLNPFLFNGHLQTAWTAAKFGGPHVHYKRRVFRAEDPAFEGHFAVDFVVPAPKADVSKKAEDGGLDDQGLRKDPVGVGHHRLPPRTTYFSNEEFESLGSDDTKPLLITLHGLSGGSHEVYLRHVLAPLVANTPEGAQAGISGGNWEALVVNSRGCAGSKITTSILYNARATWDVRQVVKWAREKWPNRPIFGIGYSLGANILTNYLAEEGSSCILSSAVIVANPFKLEVSNLALQRTWIGMEVYSKAMGNSMRALFDTHKEQITVNKALQEEQIRKVKYLHEFDREVQCATWGYPTESAYYRDASSADGVLAIRIPTFFLHAEDDPIACDEAVPYAEIKQNPYTVLCVTSGGGHLSWFEFGGGRWHAKPVVAFLNAMAKDVNFDEIEPRGLAFQGPRGGHQTPFVFEPARRKLYVPEVPKSNPGLVDGS</sequence>
<dbReference type="InterPro" id="IPR012020">
    <property type="entry name" value="ABHD4"/>
</dbReference>
<organism evidence="11 12">
    <name type="scientific">Acrodontium crateriforme</name>
    <dbReference type="NCBI Taxonomy" id="150365"/>
    <lineage>
        <taxon>Eukaryota</taxon>
        <taxon>Fungi</taxon>
        <taxon>Dikarya</taxon>
        <taxon>Ascomycota</taxon>
        <taxon>Pezizomycotina</taxon>
        <taxon>Dothideomycetes</taxon>
        <taxon>Dothideomycetidae</taxon>
        <taxon>Mycosphaerellales</taxon>
        <taxon>Teratosphaeriaceae</taxon>
        <taxon>Acrodontium</taxon>
    </lineage>
</organism>
<dbReference type="GO" id="GO:0051792">
    <property type="term" value="P:medium-chain fatty acid biosynthetic process"/>
    <property type="evidence" value="ECO:0007669"/>
    <property type="project" value="TreeGrafter"/>
</dbReference>
<proteinExistence type="inferred from homology"/>
<feature type="domain" description="AB hydrolase-1" evidence="10">
    <location>
        <begin position="154"/>
        <end position="408"/>
    </location>
</feature>
<dbReference type="Pfam" id="PF00561">
    <property type="entry name" value="Abhydrolase_1"/>
    <property type="match status" value="1"/>
</dbReference>
<dbReference type="AlphaFoldDB" id="A0AAQ3M8S5"/>
<feature type="compositionally biased region" description="Basic and acidic residues" evidence="9">
    <location>
        <begin position="108"/>
        <end position="124"/>
    </location>
</feature>
<evidence type="ECO:0000256" key="9">
    <source>
        <dbReference type="SAM" id="MobiDB-lite"/>
    </source>
</evidence>
<keyword evidence="3" id="KW-0378">Hydrolase</keyword>
<feature type="active site" description="Charge relay system" evidence="8">
    <location>
        <position position="375"/>
    </location>
</feature>
<dbReference type="Gene3D" id="3.40.50.1820">
    <property type="entry name" value="alpha/beta hydrolase"/>
    <property type="match status" value="1"/>
</dbReference>
<comment type="catalytic activity">
    <reaction evidence="4">
        <text>an aliphatic alcohol + acetyl-CoA = an acetyl ester + CoA</text>
        <dbReference type="Rhea" id="RHEA:17229"/>
        <dbReference type="ChEBI" id="CHEBI:2571"/>
        <dbReference type="ChEBI" id="CHEBI:47622"/>
        <dbReference type="ChEBI" id="CHEBI:57287"/>
        <dbReference type="ChEBI" id="CHEBI:57288"/>
        <dbReference type="EC" id="2.3.1.84"/>
    </reaction>
</comment>
<dbReference type="InterPro" id="IPR029058">
    <property type="entry name" value="AB_hydrolase_fold"/>
</dbReference>
<evidence type="ECO:0000256" key="4">
    <source>
        <dbReference type="ARBA" id="ARBA00050620"/>
    </source>
</evidence>
<evidence type="ECO:0000256" key="8">
    <source>
        <dbReference type="PIRSR" id="PIRSR005211-1"/>
    </source>
</evidence>
<dbReference type="PANTHER" id="PTHR10794:SF63">
    <property type="entry name" value="ALPHA_BETA HYDROLASE 1, ISOFORM A"/>
    <property type="match status" value="1"/>
</dbReference>
<dbReference type="EC" id="2.3.1.84" evidence="6"/>
<comment type="similarity">
    <text evidence="1">Belongs to the AB hydrolase superfamily. AB hydrolase 4 family.</text>
</comment>
<protein>
    <recommendedName>
        <fullName evidence="6">alcohol O-acetyltransferase</fullName>
        <ecNumber evidence="6">2.3.1.84</ecNumber>
    </recommendedName>
    <alternativeName>
        <fullName evidence="7">Alcohol O-acetyltransferase</fullName>
    </alternativeName>
</protein>
<keyword evidence="12" id="KW-1185">Reference proteome</keyword>
<evidence type="ECO:0000256" key="2">
    <source>
        <dbReference type="ARBA" id="ARBA00022679"/>
    </source>
</evidence>
<evidence type="ECO:0000256" key="5">
    <source>
        <dbReference type="ARBA" id="ARBA00054277"/>
    </source>
</evidence>
<feature type="active site" description="Charge relay system" evidence="8">
    <location>
        <position position="246"/>
    </location>
</feature>
<dbReference type="PANTHER" id="PTHR10794">
    <property type="entry name" value="ABHYDROLASE DOMAIN-CONTAINING PROTEIN"/>
    <property type="match status" value="1"/>
</dbReference>
<gene>
    <name evidence="11" type="ORF">R9X50_00693100</name>
</gene>
<reference evidence="11 12" key="1">
    <citation type="submission" date="2023-11" db="EMBL/GenBank/DDBJ databases">
        <title>An acidophilic fungus is an integral part of prey digestion in a carnivorous sundew plant.</title>
        <authorList>
            <person name="Tsai I.J."/>
        </authorList>
    </citation>
    <scope>NUCLEOTIDE SEQUENCE [LARGE SCALE GENOMIC DNA]</scope>
    <source>
        <strain evidence="11">169a</strain>
    </source>
</reference>
<keyword evidence="2" id="KW-0808">Transferase</keyword>
<evidence type="ECO:0000256" key="7">
    <source>
        <dbReference type="ARBA" id="ARBA00080774"/>
    </source>
</evidence>
<evidence type="ECO:0000259" key="10">
    <source>
        <dbReference type="Pfam" id="PF00561"/>
    </source>
</evidence>
<dbReference type="FunFam" id="3.40.50.1820:FF:000137">
    <property type="entry name" value="EEB1p Acyl-coenzymeA:ethanol O-acyltransferase"/>
    <property type="match status" value="1"/>
</dbReference>
<feature type="region of interest" description="Disordered" evidence="9">
    <location>
        <begin position="108"/>
        <end position="127"/>
    </location>
</feature>
<accession>A0AAQ3M8S5</accession>
<evidence type="ECO:0000313" key="12">
    <source>
        <dbReference type="Proteomes" id="UP001303373"/>
    </source>
</evidence>
<dbReference type="PIRSF" id="PIRSF005211">
    <property type="entry name" value="Ab_hydro_YheT"/>
    <property type="match status" value="1"/>
</dbReference>
<dbReference type="Proteomes" id="UP001303373">
    <property type="component" value="Chromosome 12"/>
</dbReference>
<dbReference type="GO" id="GO:0051793">
    <property type="term" value="P:medium-chain fatty acid catabolic process"/>
    <property type="evidence" value="ECO:0007669"/>
    <property type="project" value="UniProtKB-ARBA"/>
</dbReference>
<dbReference type="SUPFAM" id="SSF53474">
    <property type="entry name" value="alpha/beta-Hydrolases"/>
    <property type="match status" value="1"/>
</dbReference>
<dbReference type="InterPro" id="IPR000073">
    <property type="entry name" value="AB_hydrolase_1"/>
</dbReference>
<evidence type="ECO:0000256" key="1">
    <source>
        <dbReference type="ARBA" id="ARBA00010884"/>
    </source>
</evidence>
<dbReference type="InterPro" id="IPR050960">
    <property type="entry name" value="AB_hydrolase_4_sf"/>
</dbReference>
<comment type="function">
    <text evidence="5">Displays enzymatic activity both for medium-chain fatty acid (MCFA) ethyl ester synthesis and hydrolysis (esterase activity). MCFA are toxic for yeast and this enzyme could thus be involved in their detoxification by esterification.</text>
</comment>
<feature type="active site" description="Charge relay system" evidence="8">
    <location>
        <position position="404"/>
    </location>
</feature>
<dbReference type="GO" id="GO:0008126">
    <property type="term" value="F:acetylesterase activity"/>
    <property type="evidence" value="ECO:0007669"/>
    <property type="project" value="TreeGrafter"/>
</dbReference>
<evidence type="ECO:0000256" key="3">
    <source>
        <dbReference type="ARBA" id="ARBA00022801"/>
    </source>
</evidence>
<dbReference type="GO" id="GO:0047372">
    <property type="term" value="F:monoacylglycerol lipase activity"/>
    <property type="evidence" value="ECO:0007669"/>
    <property type="project" value="TreeGrafter"/>
</dbReference>